<dbReference type="RefSeq" id="WP_129223944.1">
    <property type="nucleotide sequence ID" value="NZ_QYBB01000003.1"/>
</dbReference>
<dbReference type="InterPro" id="IPR033904">
    <property type="entry name" value="Trans_IPPS_HH"/>
</dbReference>
<dbReference type="Pfam" id="PF00494">
    <property type="entry name" value="SQS_PSY"/>
    <property type="match status" value="1"/>
</dbReference>
<dbReference type="OrthoDB" id="9807580at2"/>
<keyword evidence="3" id="KW-1185">Reference proteome</keyword>
<evidence type="ECO:0000313" key="2">
    <source>
        <dbReference type="EMBL" id="RYC33143.1"/>
    </source>
</evidence>
<dbReference type="InterPro" id="IPR017828">
    <property type="entry name" value="SQ_synth_HpnD-like"/>
</dbReference>
<keyword evidence="1 2" id="KW-0808">Transferase</keyword>
<dbReference type="InterPro" id="IPR044843">
    <property type="entry name" value="Trans_IPPS_bact-type"/>
</dbReference>
<dbReference type="GO" id="GO:0004311">
    <property type="term" value="F:geranylgeranyl diphosphate synthase activity"/>
    <property type="evidence" value="ECO:0007669"/>
    <property type="project" value="InterPro"/>
</dbReference>
<comment type="caution">
    <text evidence="2">The sequence shown here is derived from an EMBL/GenBank/DDBJ whole genome shotgun (WGS) entry which is preliminary data.</text>
</comment>
<evidence type="ECO:0000256" key="1">
    <source>
        <dbReference type="ARBA" id="ARBA00022679"/>
    </source>
</evidence>
<dbReference type="SUPFAM" id="SSF48576">
    <property type="entry name" value="Terpenoid synthases"/>
    <property type="match status" value="1"/>
</dbReference>
<dbReference type="InterPro" id="IPR002060">
    <property type="entry name" value="Squ/phyt_synthse"/>
</dbReference>
<gene>
    <name evidence="2" type="primary">hpnD</name>
    <name evidence="2" type="ORF">D3273_04535</name>
</gene>
<proteinExistence type="predicted"/>
<name>A0A4Q2U8R0_9HYPH</name>
<dbReference type="NCBIfam" id="TIGR03465">
    <property type="entry name" value="HpnD"/>
    <property type="match status" value="1"/>
</dbReference>
<dbReference type="SFLD" id="SFLDG01018">
    <property type="entry name" value="Squalene/Phytoene_Synthase_Lik"/>
    <property type="match status" value="1"/>
</dbReference>
<dbReference type="GO" id="GO:0016117">
    <property type="term" value="P:carotenoid biosynthetic process"/>
    <property type="evidence" value="ECO:0007669"/>
    <property type="project" value="InterPro"/>
</dbReference>
<dbReference type="SFLD" id="SFLDG01212">
    <property type="entry name" value="Phytoene_synthase_like"/>
    <property type="match status" value="1"/>
</dbReference>
<dbReference type="PROSITE" id="PS01044">
    <property type="entry name" value="SQUALEN_PHYTOEN_SYN_1"/>
    <property type="match status" value="1"/>
</dbReference>
<reference evidence="2 3" key="1">
    <citation type="submission" date="2018-12" db="EMBL/GenBank/DDBJ databases">
        <authorList>
            <person name="Grouzdev D.S."/>
            <person name="Krutkina M.S."/>
        </authorList>
    </citation>
    <scope>NUCLEOTIDE SEQUENCE [LARGE SCALE GENOMIC DNA]</scope>
    <source>
        <strain evidence="2 3">RmlP026</strain>
    </source>
</reference>
<dbReference type="AlphaFoldDB" id="A0A4Q2U8R0"/>
<dbReference type="InterPro" id="IPR019845">
    <property type="entry name" value="Squalene/phytoene_synthase_CS"/>
</dbReference>
<sequence length="280" mass="30050">MSAATQPAVGVAQAAQAAGSSFYAGMRILPKPQREAMYAVYAFCRAVDDVADDGGTREERSAGLARWRDGVDALYAGRPTPDTAPLAEAVRRYGLKRDDFVAVIDGMAMDAAEDIRAPDEATLDLYCDRVASAVGRLSVMIFGVSDANGRGLAHHLGRALQKTNILRDIDEDAAMGRLYLPREKLEAAGITTTDPAAVAAHPALPSVCAPIVSEARQHFAEAQAIMAREPRRATRAPRLMGAVYGAVLEATAKRGFAAPRERVRKPKLRLLISLVRHGLF</sequence>
<dbReference type="PROSITE" id="PS01045">
    <property type="entry name" value="SQUALEN_PHYTOEN_SYN_2"/>
    <property type="match status" value="1"/>
</dbReference>
<dbReference type="InterPro" id="IPR008949">
    <property type="entry name" value="Isoprenoid_synthase_dom_sf"/>
</dbReference>
<dbReference type="SFLD" id="SFLDS00005">
    <property type="entry name" value="Isoprenoid_Synthase_Type_I"/>
    <property type="match status" value="1"/>
</dbReference>
<organism evidence="2 3">
    <name type="scientific">Lichenibacterium minor</name>
    <dbReference type="NCBI Taxonomy" id="2316528"/>
    <lineage>
        <taxon>Bacteria</taxon>
        <taxon>Pseudomonadati</taxon>
        <taxon>Pseudomonadota</taxon>
        <taxon>Alphaproteobacteria</taxon>
        <taxon>Hyphomicrobiales</taxon>
        <taxon>Lichenihabitantaceae</taxon>
        <taxon>Lichenibacterium</taxon>
    </lineage>
</organism>
<dbReference type="CDD" id="cd00683">
    <property type="entry name" value="Trans_IPPS_HH"/>
    <property type="match status" value="1"/>
</dbReference>
<dbReference type="EMBL" id="QYBB01000003">
    <property type="protein sequence ID" value="RYC33143.1"/>
    <property type="molecule type" value="Genomic_DNA"/>
</dbReference>
<reference evidence="2 3" key="2">
    <citation type="submission" date="2019-02" db="EMBL/GenBank/DDBJ databases">
        <title>'Lichenibacterium ramalinii' gen. nov. sp. nov., 'Lichenibacterium minor' gen. nov. sp. nov.</title>
        <authorList>
            <person name="Pankratov T."/>
        </authorList>
    </citation>
    <scope>NUCLEOTIDE SEQUENCE [LARGE SCALE GENOMIC DNA]</scope>
    <source>
        <strain evidence="2 3">RmlP026</strain>
    </source>
</reference>
<evidence type="ECO:0000313" key="3">
    <source>
        <dbReference type="Proteomes" id="UP000290759"/>
    </source>
</evidence>
<dbReference type="GO" id="GO:0051996">
    <property type="term" value="F:squalene synthase [NAD(P)H] activity"/>
    <property type="evidence" value="ECO:0007669"/>
    <property type="project" value="UniProtKB-EC"/>
</dbReference>
<dbReference type="PANTHER" id="PTHR31480">
    <property type="entry name" value="BIFUNCTIONAL LYCOPENE CYCLASE/PHYTOENE SYNTHASE"/>
    <property type="match status" value="1"/>
</dbReference>
<dbReference type="Gene3D" id="1.10.600.10">
    <property type="entry name" value="Farnesyl Diphosphate Synthase"/>
    <property type="match status" value="1"/>
</dbReference>
<dbReference type="Proteomes" id="UP000290759">
    <property type="component" value="Unassembled WGS sequence"/>
</dbReference>
<dbReference type="EC" id="2.5.1.21" evidence="2"/>
<protein>
    <submittedName>
        <fullName evidence="2">Squalene synthase HpnD</fullName>
        <ecNumber evidence="2">2.5.1.21</ecNumber>
    </submittedName>
</protein>
<accession>A0A4Q2U8R0</accession>